<keyword evidence="1" id="KW-0732">Signal</keyword>
<organism evidence="2 3">
    <name type="scientific">Undibacterium cyanobacteriorum</name>
    <dbReference type="NCBI Taxonomy" id="3073561"/>
    <lineage>
        <taxon>Bacteria</taxon>
        <taxon>Pseudomonadati</taxon>
        <taxon>Pseudomonadota</taxon>
        <taxon>Betaproteobacteria</taxon>
        <taxon>Burkholderiales</taxon>
        <taxon>Oxalobacteraceae</taxon>
        <taxon>Undibacterium</taxon>
    </lineage>
</organism>
<evidence type="ECO:0000256" key="1">
    <source>
        <dbReference type="SAM" id="SignalP"/>
    </source>
</evidence>
<dbReference type="EMBL" id="CP133720">
    <property type="protein sequence ID" value="WMW80806.1"/>
    <property type="molecule type" value="Genomic_DNA"/>
</dbReference>
<dbReference type="RefSeq" id="WP_309482297.1">
    <property type="nucleotide sequence ID" value="NZ_CP133720.1"/>
</dbReference>
<feature type="signal peptide" evidence="1">
    <location>
        <begin position="1"/>
        <end position="24"/>
    </location>
</feature>
<accession>A0ABY9RIN7</accession>
<dbReference type="Proteomes" id="UP001181355">
    <property type="component" value="Chromosome"/>
</dbReference>
<keyword evidence="3" id="KW-1185">Reference proteome</keyword>
<protein>
    <submittedName>
        <fullName evidence="2">Uncharacterized protein</fullName>
    </submittedName>
</protein>
<evidence type="ECO:0000313" key="2">
    <source>
        <dbReference type="EMBL" id="WMW80806.1"/>
    </source>
</evidence>
<sequence>MFAQRIALLGTLASFSIFSPLAIAASPGDAALPARTLIIDAIKGSYGSACVDVSSRNPSGASVVLDRISKANGLALDCTETSTSISFTKEVAEKGSSGFICSKTQAGVTTSLGFAAGSADPSSQFVSLANDGASPTGLYCSASTNFEKLRSLRLYVALGSIIQQANLPYSCGGLGAGASAPSPSTYSFDGKNLSLFGKSFALESNLNSERFLSNASTSSLSLSFNGGETLTLHLGRDGKNVGLITIASGTSMVSCLPKKAK</sequence>
<reference evidence="2" key="1">
    <citation type="submission" date="2023-09" db="EMBL/GenBank/DDBJ databases">
        <title>Undibacterium sp. 20NA77.5 isolated from freshwater.</title>
        <authorList>
            <person name="Le V."/>
            <person name="Ko S.-R."/>
            <person name="Ahn C.-Y."/>
            <person name="Oh H.-M."/>
        </authorList>
    </citation>
    <scope>NUCLEOTIDE SEQUENCE</scope>
    <source>
        <strain evidence="2">20NA77.5</strain>
    </source>
</reference>
<gene>
    <name evidence="2" type="ORF">RF679_00660</name>
</gene>
<name>A0ABY9RIN7_9BURK</name>
<feature type="chain" id="PRO_5045427104" evidence="1">
    <location>
        <begin position="25"/>
        <end position="261"/>
    </location>
</feature>
<evidence type="ECO:0000313" key="3">
    <source>
        <dbReference type="Proteomes" id="UP001181355"/>
    </source>
</evidence>
<proteinExistence type="predicted"/>